<dbReference type="Gene3D" id="1.25.40.20">
    <property type="entry name" value="Ankyrin repeat-containing domain"/>
    <property type="match status" value="1"/>
</dbReference>
<evidence type="ECO:0000259" key="5">
    <source>
        <dbReference type="PROSITE" id="PS50020"/>
    </source>
</evidence>
<feature type="compositionally biased region" description="Low complexity" evidence="4">
    <location>
        <begin position="347"/>
        <end position="370"/>
    </location>
</feature>
<keyword evidence="7" id="KW-1185">Reference proteome</keyword>
<feature type="repeat" description="ANK" evidence="3">
    <location>
        <begin position="687"/>
        <end position="719"/>
    </location>
</feature>
<dbReference type="Pfam" id="PF12796">
    <property type="entry name" value="Ank_2"/>
    <property type="match status" value="1"/>
</dbReference>
<keyword evidence="2 3" id="KW-0040">ANK repeat</keyword>
<feature type="region of interest" description="Disordered" evidence="4">
    <location>
        <begin position="459"/>
        <end position="541"/>
    </location>
</feature>
<dbReference type="CDD" id="cd00201">
    <property type="entry name" value="WW"/>
    <property type="match status" value="1"/>
</dbReference>
<feature type="region of interest" description="Disordered" evidence="4">
    <location>
        <begin position="236"/>
        <end position="410"/>
    </location>
</feature>
<organism evidence="6 7">
    <name type="scientific">Achlya hypogyna</name>
    <name type="common">Oomycete</name>
    <name type="synonym">Protoachlya hypogyna</name>
    <dbReference type="NCBI Taxonomy" id="1202772"/>
    <lineage>
        <taxon>Eukaryota</taxon>
        <taxon>Sar</taxon>
        <taxon>Stramenopiles</taxon>
        <taxon>Oomycota</taxon>
        <taxon>Saprolegniomycetes</taxon>
        <taxon>Saprolegniales</taxon>
        <taxon>Achlyaceae</taxon>
        <taxon>Achlya</taxon>
    </lineage>
</organism>
<evidence type="ECO:0000256" key="4">
    <source>
        <dbReference type="SAM" id="MobiDB-lite"/>
    </source>
</evidence>
<dbReference type="PROSITE" id="PS50020">
    <property type="entry name" value="WW_DOMAIN_2"/>
    <property type="match status" value="2"/>
</dbReference>
<gene>
    <name evidence="6" type="ORF">ACHHYP_03141</name>
</gene>
<dbReference type="PANTHER" id="PTHR24171:SF8">
    <property type="entry name" value="BRCA1-ASSOCIATED RING DOMAIN PROTEIN 1"/>
    <property type="match status" value="1"/>
</dbReference>
<dbReference type="SMART" id="SM00248">
    <property type="entry name" value="ANK"/>
    <property type="match status" value="3"/>
</dbReference>
<dbReference type="GO" id="GO:0004842">
    <property type="term" value="F:ubiquitin-protein transferase activity"/>
    <property type="evidence" value="ECO:0007669"/>
    <property type="project" value="TreeGrafter"/>
</dbReference>
<feature type="compositionally biased region" description="Polar residues" evidence="4">
    <location>
        <begin position="273"/>
        <end position="292"/>
    </location>
</feature>
<evidence type="ECO:0000256" key="3">
    <source>
        <dbReference type="PROSITE-ProRule" id="PRU00023"/>
    </source>
</evidence>
<dbReference type="Gene3D" id="2.20.70.10">
    <property type="match status" value="1"/>
</dbReference>
<dbReference type="GO" id="GO:0085020">
    <property type="term" value="P:protein K6-linked ubiquitination"/>
    <property type="evidence" value="ECO:0007669"/>
    <property type="project" value="TreeGrafter"/>
</dbReference>
<accession>A0A1V9Z4C9</accession>
<dbReference type="AlphaFoldDB" id="A0A1V9Z4C9"/>
<proteinExistence type="predicted"/>
<reference evidence="6 7" key="1">
    <citation type="journal article" date="2014" name="Genome Biol. Evol.">
        <title>The secreted proteins of Achlya hypogyna and Thraustotheca clavata identify the ancestral oomycete secretome and reveal gene acquisitions by horizontal gene transfer.</title>
        <authorList>
            <person name="Misner I."/>
            <person name="Blouin N."/>
            <person name="Leonard G."/>
            <person name="Richards T.A."/>
            <person name="Lane C.E."/>
        </authorList>
    </citation>
    <scope>NUCLEOTIDE SEQUENCE [LARGE SCALE GENOMIC DNA]</scope>
    <source>
        <strain evidence="6 7">ATCC 48635</strain>
    </source>
</reference>
<dbReference type="STRING" id="1202772.A0A1V9Z4C9"/>
<dbReference type="EMBL" id="JNBR01000437">
    <property type="protein sequence ID" value="OQR92855.1"/>
    <property type="molecule type" value="Genomic_DNA"/>
</dbReference>
<dbReference type="SUPFAM" id="SSF48403">
    <property type="entry name" value="Ankyrin repeat"/>
    <property type="match status" value="1"/>
</dbReference>
<dbReference type="PROSITE" id="PS50088">
    <property type="entry name" value="ANK_REPEAT"/>
    <property type="match status" value="3"/>
</dbReference>
<feature type="compositionally biased region" description="Polar residues" evidence="4">
    <location>
        <begin position="303"/>
        <end position="319"/>
    </location>
</feature>
<evidence type="ECO:0000313" key="6">
    <source>
        <dbReference type="EMBL" id="OQR92855.1"/>
    </source>
</evidence>
<dbReference type="PANTHER" id="PTHR24171">
    <property type="entry name" value="ANKYRIN REPEAT DOMAIN-CONTAINING PROTEIN 39-RELATED"/>
    <property type="match status" value="1"/>
</dbReference>
<feature type="repeat" description="ANK" evidence="3">
    <location>
        <begin position="755"/>
        <end position="787"/>
    </location>
</feature>
<feature type="repeat" description="ANK" evidence="3">
    <location>
        <begin position="722"/>
        <end position="754"/>
    </location>
</feature>
<feature type="compositionally biased region" description="Polar residues" evidence="4">
    <location>
        <begin position="374"/>
        <end position="388"/>
    </location>
</feature>
<feature type="compositionally biased region" description="Polar residues" evidence="4">
    <location>
        <begin position="236"/>
        <end position="247"/>
    </location>
</feature>
<feature type="domain" description="WW" evidence="5">
    <location>
        <begin position="6"/>
        <end position="33"/>
    </location>
</feature>
<comment type="caution">
    <text evidence="6">The sequence shown here is derived from an EMBL/GenBank/DDBJ whole genome shotgun (WGS) entry which is preliminary data.</text>
</comment>
<evidence type="ECO:0000256" key="2">
    <source>
        <dbReference type="ARBA" id="ARBA00023043"/>
    </source>
</evidence>
<dbReference type="InterPro" id="IPR002110">
    <property type="entry name" value="Ankyrin_rpt"/>
</dbReference>
<evidence type="ECO:0000313" key="7">
    <source>
        <dbReference type="Proteomes" id="UP000243579"/>
    </source>
</evidence>
<dbReference type="SUPFAM" id="SSF51045">
    <property type="entry name" value="WW domain"/>
    <property type="match status" value="1"/>
</dbReference>
<name>A0A1V9Z4C9_ACHHY</name>
<dbReference type="InterPro" id="IPR001202">
    <property type="entry name" value="WW_dom"/>
</dbReference>
<protein>
    <recommendedName>
        <fullName evidence="5">WW domain-containing protein</fullName>
    </recommendedName>
</protein>
<dbReference type="PROSITE" id="PS50297">
    <property type="entry name" value="ANK_REP_REGION"/>
    <property type="match status" value="3"/>
</dbReference>
<feature type="domain" description="WW" evidence="5">
    <location>
        <begin position="31"/>
        <end position="66"/>
    </location>
</feature>
<feature type="compositionally biased region" description="Polar residues" evidence="4">
    <location>
        <begin position="506"/>
        <end position="525"/>
    </location>
</feature>
<keyword evidence="1" id="KW-0677">Repeat</keyword>
<evidence type="ECO:0000256" key="1">
    <source>
        <dbReference type="ARBA" id="ARBA00022737"/>
    </source>
</evidence>
<dbReference type="InterPro" id="IPR036020">
    <property type="entry name" value="WW_dom_sf"/>
</dbReference>
<sequence>MEDTEWTRVVGADGEASYVHRETGEVSWEVPTAEDEWDEIVDVYGSGQTYYVNRRTGESRWEVPTQPEWVALDDSTYVNQYTLAMTTEHPATASAPTVLTPEVVAELPAPHAAKIQSFLQRPKSVYKIGPPPSSLLHIMSASPSFFATMDADMQSPTHYDELRKTGSFSLDTLDAVAVMETTGDESSQEMSLGDDDDDEILQHSRMLDEARTSTLVVAAPQESSVAQLETAALSSLSARSNPSTQLDEASPAAPEDSAISAETDEPEPAVQAMTPQTASLQSPSEPPSQNTIDVGAQEALPNIDSTTATPESLPSNGNEPASKATVEDTAAENPVPELTPPNPMPSARPSSRGRPSSSPKTPTTPKTPTAVRSARQQSPPKTPTSSARRSARDPPKTPTSSRAPTATVAPVIEVATAPVTEVEALYATEVASPTEITLDAAVAQTLSMVTAPAIELATASEQPDEPTSPRVVVEPSPPTELTFEREPTPPATLNFECEATPPFLSTDGSSKASPPRPTTSASHSTARLKPVSAQPSSSPLKLVDDASKAQVLAWQTTYNRASNGYYHDVELIAHRKEMKMLLMQEDRDEREMTKKLVATQLQTAAYTTYEVISRQLTGYDLKKHINDMLTVPGKYEAERNAARALKYASLQGNATYWKRVAATKCLRRPQGTPAAIQDRLLTDRNEIGDTLLHAAAAKGYVAKAKHLISLGANVNLVDNSVSRATPLHEAAMSGSANMVKLLLSAGADLSAADATGDLPLHVACRSGFTTVVKVLLHADIDLHTLDVRNYKCRTPVQVVKKASLRVFLQGTSLLQRH</sequence>
<dbReference type="Proteomes" id="UP000243579">
    <property type="component" value="Unassembled WGS sequence"/>
</dbReference>
<dbReference type="OrthoDB" id="539213at2759"/>
<feature type="compositionally biased region" description="Pro residues" evidence="4">
    <location>
        <begin position="337"/>
        <end position="346"/>
    </location>
</feature>
<dbReference type="InterPro" id="IPR036770">
    <property type="entry name" value="Ankyrin_rpt-contain_sf"/>
</dbReference>